<dbReference type="EMBL" id="JADWDJ010000019">
    <property type="protein sequence ID" value="KAG5265410.1"/>
    <property type="molecule type" value="Genomic_DNA"/>
</dbReference>
<keyword evidence="2" id="KW-1185">Reference proteome</keyword>
<accession>A0AAV6FRS0</accession>
<evidence type="ECO:0000313" key="1">
    <source>
        <dbReference type="EMBL" id="KAG5265410.1"/>
    </source>
</evidence>
<comment type="caution">
    <text evidence="1">The sequence shown here is derived from an EMBL/GenBank/DDBJ whole genome shotgun (WGS) entry which is preliminary data.</text>
</comment>
<gene>
    <name evidence="1" type="ORF">AALO_G00242170</name>
</gene>
<evidence type="ECO:0000313" key="2">
    <source>
        <dbReference type="Proteomes" id="UP000823561"/>
    </source>
</evidence>
<dbReference type="AlphaFoldDB" id="A0AAV6FRS0"/>
<dbReference type="Gene3D" id="1.25.40.970">
    <property type="match status" value="1"/>
</dbReference>
<evidence type="ECO:0008006" key="3">
    <source>
        <dbReference type="Google" id="ProtNLM"/>
    </source>
</evidence>
<dbReference type="Proteomes" id="UP000823561">
    <property type="component" value="Chromosome 19"/>
</dbReference>
<sequence length="172" mass="19591">MKLNVCIEFISEYVNDADMLAGAEKVWRKLKEALPYLERLQLEQKWTELLSVGQALVDGHSGAVPDTNVYLLQLLDLLLDACISLGQYDTALQFGTRTLQPYRLYYTDPHPACGVQLMRLGKLQHLLGRVEEALQSFRQAYDILKVTHGTEHTLTNELQEKLLECQADLSRD</sequence>
<proteinExistence type="predicted"/>
<reference evidence="1" key="1">
    <citation type="submission" date="2020-10" db="EMBL/GenBank/DDBJ databases">
        <title>Chromosome-scale genome assembly of the Allis shad, Alosa alosa.</title>
        <authorList>
            <person name="Margot Z."/>
            <person name="Christophe K."/>
            <person name="Cabau C."/>
            <person name="Louis A."/>
            <person name="Berthelot C."/>
            <person name="Parey E."/>
            <person name="Roest Crollius H."/>
            <person name="Montfort J."/>
            <person name="Robinson-Rechavi M."/>
            <person name="Bucao C."/>
            <person name="Bouchez O."/>
            <person name="Gislard M."/>
            <person name="Lluch J."/>
            <person name="Milhes M."/>
            <person name="Lampietro C."/>
            <person name="Lopez Roques C."/>
            <person name="Donnadieu C."/>
            <person name="Braasch I."/>
            <person name="Desvignes T."/>
            <person name="Postlethwait J."/>
            <person name="Bobe J."/>
            <person name="Guiguen Y."/>
        </authorList>
    </citation>
    <scope>NUCLEOTIDE SEQUENCE</scope>
    <source>
        <strain evidence="1">M-15738</strain>
        <tissue evidence="1">Blood</tissue>
    </source>
</reference>
<protein>
    <recommendedName>
        <fullName evidence="3">Tetratricopeptide repeat protein</fullName>
    </recommendedName>
</protein>
<dbReference type="Pfam" id="PF13424">
    <property type="entry name" value="TPR_12"/>
    <property type="match status" value="1"/>
</dbReference>
<organism evidence="1 2">
    <name type="scientific">Alosa alosa</name>
    <name type="common">allis shad</name>
    <dbReference type="NCBI Taxonomy" id="278164"/>
    <lineage>
        <taxon>Eukaryota</taxon>
        <taxon>Metazoa</taxon>
        <taxon>Chordata</taxon>
        <taxon>Craniata</taxon>
        <taxon>Vertebrata</taxon>
        <taxon>Euteleostomi</taxon>
        <taxon>Actinopterygii</taxon>
        <taxon>Neopterygii</taxon>
        <taxon>Teleostei</taxon>
        <taxon>Clupei</taxon>
        <taxon>Clupeiformes</taxon>
        <taxon>Clupeoidei</taxon>
        <taxon>Clupeidae</taxon>
        <taxon>Alosa</taxon>
    </lineage>
</organism>
<dbReference type="InterPro" id="IPR011990">
    <property type="entry name" value="TPR-like_helical_dom_sf"/>
</dbReference>
<name>A0AAV6FRS0_9TELE</name>
<dbReference type="SUPFAM" id="SSF48452">
    <property type="entry name" value="TPR-like"/>
    <property type="match status" value="1"/>
</dbReference>
<dbReference type="Gene3D" id="1.25.40.10">
    <property type="entry name" value="Tetratricopeptide repeat domain"/>
    <property type="match status" value="1"/>
</dbReference>